<dbReference type="PANTHER" id="PTHR42929">
    <property type="entry name" value="INNER MEMBRANE ABC TRANSPORTER PERMEASE PROTEIN YDCU-RELATED-RELATED"/>
    <property type="match status" value="1"/>
</dbReference>
<feature type="transmembrane region" description="Helical" evidence="8">
    <location>
        <begin position="232"/>
        <end position="255"/>
    </location>
</feature>
<feature type="transmembrane region" description="Helical" evidence="8">
    <location>
        <begin position="31"/>
        <end position="58"/>
    </location>
</feature>
<proteinExistence type="inferred from homology"/>
<feature type="transmembrane region" description="Helical" evidence="8">
    <location>
        <begin position="288"/>
        <end position="311"/>
    </location>
</feature>
<dbReference type="Gene3D" id="1.10.3720.10">
    <property type="entry name" value="MetI-like"/>
    <property type="match status" value="1"/>
</dbReference>
<reference evidence="10" key="1">
    <citation type="submission" date="2018-05" db="EMBL/GenBank/DDBJ databases">
        <authorList>
            <person name="Lanie J.A."/>
            <person name="Ng W.-L."/>
            <person name="Kazmierczak K.M."/>
            <person name="Andrzejewski T.M."/>
            <person name="Davidsen T.M."/>
            <person name="Wayne K.J."/>
            <person name="Tettelin H."/>
            <person name="Glass J.I."/>
            <person name="Rusch D."/>
            <person name="Podicherti R."/>
            <person name="Tsui H.-C.T."/>
            <person name="Winkler M.E."/>
        </authorList>
    </citation>
    <scope>NUCLEOTIDE SEQUENCE</scope>
</reference>
<dbReference type="CDD" id="cd06261">
    <property type="entry name" value="TM_PBP2"/>
    <property type="match status" value="1"/>
</dbReference>
<keyword evidence="6 8" id="KW-1133">Transmembrane helix</keyword>
<dbReference type="GO" id="GO:0055085">
    <property type="term" value="P:transmembrane transport"/>
    <property type="evidence" value="ECO:0007669"/>
    <property type="project" value="InterPro"/>
</dbReference>
<evidence type="ECO:0000256" key="8">
    <source>
        <dbReference type="SAM" id="Phobius"/>
    </source>
</evidence>
<dbReference type="AlphaFoldDB" id="A0A382AK25"/>
<keyword evidence="7 8" id="KW-0472">Membrane</keyword>
<dbReference type="PANTHER" id="PTHR42929:SF5">
    <property type="entry name" value="ABC TRANSPORTER PERMEASE PROTEIN"/>
    <property type="match status" value="1"/>
</dbReference>
<evidence type="ECO:0000256" key="5">
    <source>
        <dbReference type="ARBA" id="ARBA00022692"/>
    </source>
</evidence>
<evidence type="ECO:0000256" key="3">
    <source>
        <dbReference type="ARBA" id="ARBA00022448"/>
    </source>
</evidence>
<evidence type="ECO:0000256" key="1">
    <source>
        <dbReference type="ARBA" id="ARBA00004651"/>
    </source>
</evidence>
<organism evidence="10">
    <name type="scientific">marine metagenome</name>
    <dbReference type="NCBI Taxonomy" id="408172"/>
    <lineage>
        <taxon>unclassified sequences</taxon>
        <taxon>metagenomes</taxon>
        <taxon>ecological metagenomes</taxon>
    </lineage>
</organism>
<feature type="transmembrane region" description="Helical" evidence="8">
    <location>
        <begin position="332"/>
        <end position="357"/>
    </location>
</feature>
<dbReference type="EMBL" id="UINC01025685">
    <property type="protein sequence ID" value="SVB01724.1"/>
    <property type="molecule type" value="Genomic_DNA"/>
</dbReference>
<protein>
    <recommendedName>
        <fullName evidence="9">ABC transmembrane type-1 domain-containing protein</fullName>
    </recommendedName>
</protein>
<dbReference type="InterPro" id="IPR035906">
    <property type="entry name" value="MetI-like_sf"/>
</dbReference>
<evidence type="ECO:0000256" key="2">
    <source>
        <dbReference type="ARBA" id="ARBA00007069"/>
    </source>
</evidence>
<evidence type="ECO:0000256" key="7">
    <source>
        <dbReference type="ARBA" id="ARBA00023136"/>
    </source>
</evidence>
<evidence type="ECO:0000259" key="9">
    <source>
        <dbReference type="PROSITE" id="PS50928"/>
    </source>
</evidence>
<comment type="similarity">
    <text evidence="2">Belongs to the binding-protein-dependent transport system permease family. CysTW subfamily.</text>
</comment>
<evidence type="ECO:0000313" key="10">
    <source>
        <dbReference type="EMBL" id="SVB01724.1"/>
    </source>
</evidence>
<feature type="domain" description="ABC transmembrane type-1" evidence="9">
    <location>
        <begin position="197"/>
        <end position="405"/>
    </location>
</feature>
<sequence>MSNETQKILTTGGIPLEESLKKVEKRNKIKAFLLVSPLLFFLIIAYISPIVSLLFTSIDDRMVTNMLPKTFKSMKQWDGKDLPSEEVFEAFYQDYKILVEEKRHGKLSTQMNYEKNGFKSILKKLARKMKKFEEGNYKEQIMAVHKRWADVEYWRALKRRAPTYTYSKYLKGVDMYENEEGKIVEVPEERRIYKILWLRTLEIAFFVTLFCFLMAYPIAHLLATLPMKYSNLLMICVLLPFWTSLLVRTASWMILLQQQGIVNDVFVWTGLVADDSRPEMMYNKTGTYVAMTQILLPFMVLPLYSVMKTISPSLMRAGKSLGGTPFITFWKIYFPLTIPGIGAGCLLVFIIAIGYYITPELVGGASGTLISNQIAYQMKSTLDWSFASAMGLMLLTGVLVVYWVYNKLVGIDNIKFG</sequence>
<evidence type="ECO:0000256" key="4">
    <source>
        <dbReference type="ARBA" id="ARBA00022475"/>
    </source>
</evidence>
<accession>A0A382AK25</accession>
<name>A0A382AK25_9ZZZZ</name>
<evidence type="ECO:0000256" key="6">
    <source>
        <dbReference type="ARBA" id="ARBA00022989"/>
    </source>
</evidence>
<comment type="subcellular location">
    <subcellularLocation>
        <location evidence="1">Cell membrane</location>
        <topology evidence="1">Multi-pass membrane protein</topology>
    </subcellularLocation>
</comment>
<keyword evidence="5 8" id="KW-0812">Transmembrane</keyword>
<dbReference type="PROSITE" id="PS50928">
    <property type="entry name" value="ABC_TM1"/>
    <property type="match status" value="1"/>
</dbReference>
<feature type="transmembrane region" description="Helical" evidence="8">
    <location>
        <begin position="203"/>
        <end position="225"/>
    </location>
</feature>
<dbReference type="SUPFAM" id="SSF161098">
    <property type="entry name" value="MetI-like"/>
    <property type="match status" value="1"/>
</dbReference>
<keyword evidence="3" id="KW-0813">Transport</keyword>
<feature type="transmembrane region" description="Helical" evidence="8">
    <location>
        <begin position="384"/>
        <end position="405"/>
    </location>
</feature>
<keyword evidence="4" id="KW-1003">Cell membrane</keyword>
<dbReference type="GO" id="GO:0005886">
    <property type="term" value="C:plasma membrane"/>
    <property type="evidence" value="ECO:0007669"/>
    <property type="project" value="UniProtKB-SubCell"/>
</dbReference>
<gene>
    <name evidence="10" type="ORF">METZ01_LOCUS154578</name>
</gene>
<dbReference type="InterPro" id="IPR000515">
    <property type="entry name" value="MetI-like"/>
</dbReference>
<dbReference type="Pfam" id="PF00528">
    <property type="entry name" value="BPD_transp_1"/>
    <property type="match status" value="1"/>
</dbReference>